<sequence length="260" mass="30080">MNFEECSKQNPNNCKQHEKNIDENNCSCKEKKVQSKKVSSDHSSFEDNTSSDINSNKAETSTLNCGDQSDNKNSISDIESNKFIPNENDFQMLKKQLNDLKAENVNLKRDLQEAHQQRTNDNLKYLADFDNFKKRITIQTNREIKYALTDFIKNILIPLEQFEKVLEMPKVDDSVKSFLLGFKMIHKQVKDILQKEGVEEIKALGVKFDPNFHYALEKISDLKQPNGINVLVLQKGFLYKDLVIKPAMVKVNEWSDKNND</sequence>
<keyword evidence="2 3" id="KW-0143">Chaperone</keyword>
<feature type="compositionally biased region" description="Basic and acidic residues" evidence="7">
    <location>
        <begin position="32"/>
        <end position="45"/>
    </location>
</feature>
<dbReference type="PROSITE" id="PS01071">
    <property type="entry name" value="GRPE"/>
    <property type="match status" value="1"/>
</dbReference>
<comment type="subunit">
    <text evidence="3">Homodimer.</text>
</comment>
<keyword evidence="3" id="KW-0963">Cytoplasm</keyword>
<comment type="caution">
    <text evidence="8">The sequence shown here is derived from an EMBL/GenBank/DDBJ whole genome shotgun (WGS) entry which is preliminary data.</text>
</comment>
<accession>A0A9K3SSZ6</accession>
<feature type="region of interest" description="Disordered" evidence="7">
    <location>
        <begin position="1"/>
        <end position="20"/>
    </location>
</feature>
<evidence type="ECO:0000256" key="1">
    <source>
        <dbReference type="ARBA" id="ARBA00009054"/>
    </source>
</evidence>
<evidence type="ECO:0000313" key="9">
    <source>
        <dbReference type="Proteomes" id="UP001170651"/>
    </source>
</evidence>
<reference evidence="8 9" key="1">
    <citation type="journal article" date="2023" name="Int. J. Syst. Evol. Microbiol.">
        <title>The observation of taxonomic boundaries for the 16SrII and 16SrXXV phytoplasmas using genome-based delimitation.</title>
        <authorList>
            <person name="Rodrigues Jardim B."/>
            <person name="Tran-Nguyen L.T.T."/>
            <person name="Gambley C."/>
            <person name="Al-Sadi A.M."/>
            <person name="Al-Subhi A.M."/>
            <person name="Foissac X."/>
            <person name="Salar P."/>
            <person name="Cai H."/>
            <person name="Yang J.Y."/>
            <person name="Davis R."/>
            <person name="Jones L."/>
            <person name="Rodoni B."/>
            <person name="Constable F.E."/>
        </authorList>
    </citation>
    <scope>NUCLEOTIDE SEQUENCE [LARGE SCALE GENOMIC DNA]</scope>
    <source>
        <strain evidence="8">BAWM-OMN-P26</strain>
    </source>
</reference>
<evidence type="ECO:0000313" key="8">
    <source>
        <dbReference type="EMBL" id="MDO8054408.1"/>
    </source>
</evidence>
<gene>
    <name evidence="3" type="primary">grpE</name>
    <name evidence="8" type="ORF">OC696_00790</name>
</gene>
<keyword evidence="3 4" id="KW-0346">Stress response</keyword>
<feature type="compositionally biased region" description="Polar residues" evidence="7">
    <location>
        <begin position="46"/>
        <end position="78"/>
    </location>
</feature>
<comment type="similarity">
    <text evidence="1 3 5">Belongs to the GrpE family.</text>
</comment>
<dbReference type="SUPFAM" id="SSF51064">
    <property type="entry name" value="Head domain of nucleotide exchange factor GrpE"/>
    <property type="match status" value="1"/>
</dbReference>
<dbReference type="CDD" id="cd00446">
    <property type="entry name" value="GrpE"/>
    <property type="match status" value="1"/>
</dbReference>
<dbReference type="GO" id="GO:0042803">
    <property type="term" value="F:protein homodimerization activity"/>
    <property type="evidence" value="ECO:0007669"/>
    <property type="project" value="InterPro"/>
</dbReference>
<dbReference type="Pfam" id="PF01025">
    <property type="entry name" value="GrpE"/>
    <property type="match status" value="1"/>
</dbReference>
<dbReference type="PANTHER" id="PTHR21237">
    <property type="entry name" value="GRPE PROTEIN"/>
    <property type="match status" value="1"/>
</dbReference>
<keyword evidence="9" id="KW-1185">Reference proteome</keyword>
<feature type="coiled-coil region" evidence="6">
    <location>
        <begin position="90"/>
        <end position="117"/>
    </location>
</feature>
<organism evidence="8 9">
    <name type="scientific">Candidatus Phytoplasma australasiaticum subsp. australasiaticum</name>
    <dbReference type="NCBI Taxonomy" id="2832407"/>
    <lineage>
        <taxon>Bacteria</taxon>
        <taxon>Bacillati</taxon>
        <taxon>Mycoplasmatota</taxon>
        <taxon>Mollicutes</taxon>
        <taxon>Acholeplasmatales</taxon>
        <taxon>Acholeplasmataceae</taxon>
        <taxon>Candidatus Phytoplasma</taxon>
        <taxon>16SrII (Peanut WB group)</taxon>
        <taxon>Candidatus Phytoplasma australasiaticum</taxon>
    </lineage>
</organism>
<feature type="region of interest" description="Disordered" evidence="7">
    <location>
        <begin position="32"/>
        <end position="80"/>
    </location>
</feature>
<evidence type="ECO:0000256" key="3">
    <source>
        <dbReference type="HAMAP-Rule" id="MF_01151"/>
    </source>
</evidence>
<dbReference type="GO" id="GO:0006457">
    <property type="term" value="P:protein folding"/>
    <property type="evidence" value="ECO:0007669"/>
    <property type="project" value="InterPro"/>
</dbReference>
<evidence type="ECO:0000256" key="4">
    <source>
        <dbReference type="RuleBase" id="RU000639"/>
    </source>
</evidence>
<dbReference type="Gene3D" id="3.90.20.20">
    <property type="match status" value="1"/>
</dbReference>
<dbReference type="GO" id="GO:0000774">
    <property type="term" value="F:adenyl-nucleotide exchange factor activity"/>
    <property type="evidence" value="ECO:0007669"/>
    <property type="project" value="InterPro"/>
</dbReference>
<dbReference type="Proteomes" id="UP001170651">
    <property type="component" value="Unassembled WGS sequence"/>
</dbReference>
<dbReference type="InterPro" id="IPR009012">
    <property type="entry name" value="GrpE_head"/>
</dbReference>
<protein>
    <recommendedName>
        <fullName evidence="3 4">Protein GrpE</fullName>
    </recommendedName>
    <alternativeName>
        <fullName evidence="3">HSP-70 cofactor</fullName>
    </alternativeName>
</protein>
<evidence type="ECO:0000256" key="6">
    <source>
        <dbReference type="SAM" id="Coils"/>
    </source>
</evidence>
<dbReference type="AlphaFoldDB" id="A0A9K3SSZ6"/>
<dbReference type="SUPFAM" id="SSF58014">
    <property type="entry name" value="Coiled-coil domain of nucleotide exchange factor GrpE"/>
    <property type="match status" value="1"/>
</dbReference>
<dbReference type="GO" id="GO:0051082">
    <property type="term" value="F:unfolded protein binding"/>
    <property type="evidence" value="ECO:0007669"/>
    <property type="project" value="TreeGrafter"/>
</dbReference>
<dbReference type="EMBL" id="JAOSIW010000003">
    <property type="protein sequence ID" value="MDO8054408.1"/>
    <property type="molecule type" value="Genomic_DNA"/>
</dbReference>
<keyword evidence="6" id="KW-0175">Coiled coil</keyword>
<proteinExistence type="inferred from homology"/>
<dbReference type="HAMAP" id="MF_01151">
    <property type="entry name" value="GrpE"/>
    <property type="match status" value="1"/>
</dbReference>
<dbReference type="PRINTS" id="PR00773">
    <property type="entry name" value="GRPEPROTEIN"/>
</dbReference>
<comment type="function">
    <text evidence="3 4">Participates actively in the response to hyperosmotic and heat shock by preventing the aggregation of stress-denatured proteins, in association with DnaK and GrpE. It is the nucleotide exchange factor for DnaK and may function as a thermosensor. Unfolded proteins bind initially to DnaJ; upon interaction with the DnaJ-bound protein, DnaK hydrolyzes its bound ATP, resulting in the formation of a stable complex. GrpE releases ADP from DnaK; ATP binding to DnaK triggers the release of the substrate protein, thus completing the reaction cycle. Several rounds of ATP-dependent interactions between DnaJ, DnaK and GrpE are required for fully efficient folding.</text>
</comment>
<dbReference type="GO" id="GO:0051087">
    <property type="term" value="F:protein-folding chaperone binding"/>
    <property type="evidence" value="ECO:0007669"/>
    <property type="project" value="InterPro"/>
</dbReference>
<evidence type="ECO:0000256" key="2">
    <source>
        <dbReference type="ARBA" id="ARBA00023186"/>
    </source>
</evidence>
<dbReference type="InterPro" id="IPR013805">
    <property type="entry name" value="GrpE_CC"/>
</dbReference>
<evidence type="ECO:0000256" key="7">
    <source>
        <dbReference type="SAM" id="MobiDB-lite"/>
    </source>
</evidence>
<dbReference type="RefSeq" id="WP_213680384.1">
    <property type="nucleotide sequence ID" value="NZ_JALQCT010000004.1"/>
</dbReference>
<comment type="subcellular location">
    <subcellularLocation>
        <location evidence="3">Cytoplasm</location>
    </subcellularLocation>
</comment>
<dbReference type="Gene3D" id="2.30.22.10">
    <property type="entry name" value="Head domain of nucleotide exchange factor GrpE"/>
    <property type="match status" value="1"/>
</dbReference>
<dbReference type="PANTHER" id="PTHR21237:SF23">
    <property type="entry name" value="GRPE PROTEIN HOMOLOG, MITOCHONDRIAL"/>
    <property type="match status" value="1"/>
</dbReference>
<evidence type="ECO:0000256" key="5">
    <source>
        <dbReference type="RuleBase" id="RU004478"/>
    </source>
</evidence>
<dbReference type="GO" id="GO:0005737">
    <property type="term" value="C:cytoplasm"/>
    <property type="evidence" value="ECO:0007669"/>
    <property type="project" value="UniProtKB-SubCell"/>
</dbReference>
<dbReference type="InterPro" id="IPR000740">
    <property type="entry name" value="GrpE"/>
</dbReference>
<name>A0A9K3SSZ6_9MOLU</name>